<reference evidence="2 3" key="1">
    <citation type="submission" date="2018-06" db="EMBL/GenBank/DDBJ databases">
        <title>Freshwater and sediment microbial communities from various areas in North America, analyzing microbe dynamics in response to fracking.</title>
        <authorList>
            <person name="Lamendella R."/>
        </authorList>
    </citation>
    <scope>NUCLEOTIDE SEQUENCE [LARGE SCALE GENOMIC DNA]</scope>
    <source>
        <strain evidence="2 3">97B</strain>
    </source>
</reference>
<dbReference type="SUPFAM" id="SSF109854">
    <property type="entry name" value="DinB/YfiT-like putative metalloenzymes"/>
    <property type="match status" value="1"/>
</dbReference>
<dbReference type="Pfam" id="PF12867">
    <property type="entry name" value="DinB_2"/>
    <property type="match status" value="1"/>
</dbReference>
<accession>A0A366EV04</accession>
<dbReference type="AlphaFoldDB" id="A0A366EV04"/>
<protein>
    <submittedName>
        <fullName evidence="2">DinB family protein</fullName>
    </submittedName>
</protein>
<name>A0A366EV04_9BACI</name>
<dbReference type="InterPro" id="IPR034660">
    <property type="entry name" value="DinB/YfiT-like"/>
</dbReference>
<gene>
    <name evidence="2" type="ORF">DET59_103349</name>
</gene>
<dbReference type="EMBL" id="QNRJ01000003">
    <property type="protein sequence ID" value="RBP06217.1"/>
    <property type="molecule type" value="Genomic_DNA"/>
</dbReference>
<feature type="domain" description="DinB-like" evidence="1">
    <location>
        <begin position="57"/>
        <end position="163"/>
    </location>
</feature>
<dbReference type="Gene3D" id="1.20.120.450">
    <property type="entry name" value="dinb family like domain"/>
    <property type="match status" value="1"/>
</dbReference>
<dbReference type="Proteomes" id="UP000252118">
    <property type="component" value="Unassembled WGS sequence"/>
</dbReference>
<dbReference type="InterPro" id="IPR024775">
    <property type="entry name" value="DinB-like"/>
</dbReference>
<proteinExistence type="predicted"/>
<organism evidence="2 3">
    <name type="scientific">Rossellomorea aquimaris</name>
    <dbReference type="NCBI Taxonomy" id="189382"/>
    <lineage>
        <taxon>Bacteria</taxon>
        <taxon>Bacillati</taxon>
        <taxon>Bacillota</taxon>
        <taxon>Bacilli</taxon>
        <taxon>Bacillales</taxon>
        <taxon>Bacillaceae</taxon>
        <taxon>Rossellomorea</taxon>
    </lineage>
</organism>
<evidence type="ECO:0000313" key="2">
    <source>
        <dbReference type="EMBL" id="RBP06217.1"/>
    </source>
</evidence>
<sequence length="181" mass="20617">MNGESICEKGITLLYLESISDMKILEGNKMNAKQVLLMQLVACHDQNTWFVSLINSIKDLTEEQATWKANEATNSISEIVHHLIYYNQRHLNRLNGSENEESTGESTFLNREGLSWEETIVRIDQLMADWKKAVEEADEANLNNWADSIAHLTIHTTYHAGQILYIRKLQGSWDPQAGVKG</sequence>
<evidence type="ECO:0000313" key="3">
    <source>
        <dbReference type="Proteomes" id="UP000252118"/>
    </source>
</evidence>
<evidence type="ECO:0000259" key="1">
    <source>
        <dbReference type="Pfam" id="PF12867"/>
    </source>
</evidence>
<comment type="caution">
    <text evidence="2">The sequence shown here is derived from an EMBL/GenBank/DDBJ whole genome shotgun (WGS) entry which is preliminary data.</text>
</comment>